<keyword evidence="11" id="KW-1185">Reference proteome</keyword>
<dbReference type="InterPro" id="IPR044202">
    <property type="entry name" value="LETM1/MDM38-like"/>
</dbReference>
<dbReference type="STRING" id="1328759.A0A5C2SKX2"/>
<name>A0A5C2SKX2_9APHY</name>
<keyword evidence="3" id="KW-0999">Mitochondrion inner membrane</keyword>
<feature type="compositionally biased region" description="Polar residues" evidence="8">
    <location>
        <begin position="113"/>
        <end position="125"/>
    </location>
</feature>
<keyword evidence="5 7" id="KW-0496">Mitochondrion</keyword>
<gene>
    <name evidence="10" type="ORF">L227DRAFT_650773</name>
</gene>
<feature type="domain" description="Letm1 RBD" evidence="9">
    <location>
        <begin position="228"/>
        <end position="417"/>
    </location>
</feature>
<dbReference type="EMBL" id="ML122255">
    <property type="protein sequence ID" value="RPD63777.1"/>
    <property type="molecule type" value="Genomic_DNA"/>
</dbReference>
<dbReference type="Pfam" id="PF07766">
    <property type="entry name" value="LETM1_RBD"/>
    <property type="match status" value="2"/>
</dbReference>
<protein>
    <recommendedName>
        <fullName evidence="9">Letm1 RBD domain-containing protein</fullName>
    </recommendedName>
</protein>
<evidence type="ECO:0000256" key="5">
    <source>
        <dbReference type="ARBA" id="ARBA00023128"/>
    </source>
</evidence>
<keyword evidence="2" id="KW-0812">Transmembrane</keyword>
<dbReference type="PROSITE" id="PS51758">
    <property type="entry name" value="LETM1_RBD"/>
    <property type="match status" value="1"/>
</dbReference>
<dbReference type="GO" id="GO:0005743">
    <property type="term" value="C:mitochondrial inner membrane"/>
    <property type="evidence" value="ECO:0007669"/>
    <property type="project" value="UniProtKB-SubCell"/>
</dbReference>
<dbReference type="AlphaFoldDB" id="A0A5C2SKX2"/>
<dbReference type="OrthoDB" id="73691at2759"/>
<accession>A0A5C2SKX2</accession>
<proteinExistence type="predicted"/>
<keyword evidence="6" id="KW-0472">Membrane</keyword>
<comment type="subcellular location">
    <subcellularLocation>
        <location evidence="1">Mitochondrion inner membrane</location>
        <topology evidence="1">Single-pass membrane protein</topology>
    </subcellularLocation>
</comment>
<evidence type="ECO:0000256" key="1">
    <source>
        <dbReference type="ARBA" id="ARBA00004434"/>
    </source>
</evidence>
<reference evidence="10" key="1">
    <citation type="journal article" date="2018" name="Genome Biol. Evol.">
        <title>Genomics and development of Lentinus tigrinus, a white-rot wood-decaying mushroom with dimorphic fruiting bodies.</title>
        <authorList>
            <person name="Wu B."/>
            <person name="Xu Z."/>
            <person name="Knudson A."/>
            <person name="Carlson A."/>
            <person name="Chen N."/>
            <person name="Kovaka S."/>
            <person name="LaButti K."/>
            <person name="Lipzen A."/>
            <person name="Pennachio C."/>
            <person name="Riley R."/>
            <person name="Schakwitz W."/>
            <person name="Umezawa K."/>
            <person name="Ohm R.A."/>
            <person name="Grigoriev I.V."/>
            <person name="Nagy L.G."/>
            <person name="Gibbons J."/>
            <person name="Hibbett D."/>
        </authorList>
    </citation>
    <scope>NUCLEOTIDE SEQUENCE [LARGE SCALE GENOMIC DNA]</scope>
    <source>
        <strain evidence="10">ALCF2SS1-6</strain>
    </source>
</reference>
<evidence type="ECO:0000256" key="8">
    <source>
        <dbReference type="SAM" id="MobiDB-lite"/>
    </source>
</evidence>
<evidence type="ECO:0000256" key="7">
    <source>
        <dbReference type="PROSITE-ProRule" id="PRU01094"/>
    </source>
</evidence>
<evidence type="ECO:0000313" key="11">
    <source>
        <dbReference type="Proteomes" id="UP000313359"/>
    </source>
</evidence>
<evidence type="ECO:0000259" key="9">
    <source>
        <dbReference type="PROSITE" id="PS51758"/>
    </source>
</evidence>
<dbReference type="PANTHER" id="PTHR14009">
    <property type="entry name" value="LEUCINE ZIPPER-EF-HAND CONTAINING TRANSMEMBRANE PROTEIN"/>
    <property type="match status" value="1"/>
</dbReference>
<keyword evidence="4" id="KW-1133">Transmembrane helix</keyword>
<dbReference type="InterPro" id="IPR033122">
    <property type="entry name" value="LETM1-like_RBD"/>
</dbReference>
<dbReference type="Proteomes" id="UP000313359">
    <property type="component" value="Unassembled WGS sequence"/>
</dbReference>
<evidence type="ECO:0000313" key="10">
    <source>
        <dbReference type="EMBL" id="RPD63777.1"/>
    </source>
</evidence>
<dbReference type="PANTHER" id="PTHR14009:SF1">
    <property type="entry name" value="MITOCHONDRIAL PROTON_CALCIUM EXCHANGER PROTEIN"/>
    <property type="match status" value="1"/>
</dbReference>
<evidence type="ECO:0000256" key="3">
    <source>
        <dbReference type="ARBA" id="ARBA00022792"/>
    </source>
</evidence>
<dbReference type="GO" id="GO:0043022">
    <property type="term" value="F:ribosome binding"/>
    <property type="evidence" value="ECO:0007669"/>
    <property type="project" value="InterPro"/>
</dbReference>
<dbReference type="GO" id="GO:0030003">
    <property type="term" value="P:intracellular monoatomic cation homeostasis"/>
    <property type="evidence" value="ECO:0007669"/>
    <property type="project" value="TreeGrafter"/>
</dbReference>
<feature type="region of interest" description="Disordered" evidence="8">
    <location>
        <begin position="68"/>
        <end position="141"/>
    </location>
</feature>
<evidence type="ECO:0000256" key="4">
    <source>
        <dbReference type="ARBA" id="ARBA00022989"/>
    </source>
</evidence>
<organism evidence="10 11">
    <name type="scientific">Lentinus tigrinus ALCF2SS1-6</name>
    <dbReference type="NCBI Taxonomy" id="1328759"/>
    <lineage>
        <taxon>Eukaryota</taxon>
        <taxon>Fungi</taxon>
        <taxon>Dikarya</taxon>
        <taxon>Basidiomycota</taxon>
        <taxon>Agaricomycotina</taxon>
        <taxon>Agaricomycetes</taxon>
        <taxon>Polyporales</taxon>
        <taxon>Polyporaceae</taxon>
        <taxon>Lentinus</taxon>
    </lineage>
</organism>
<evidence type="ECO:0000256" key="6">
    <source>
        <dbReference type="ARBA" id="ARBA00023136"/>
    </source>
</evidence>
<sequence length="417" mass="46206">MIASLRNGLADGLTVTRHHHSVSAARYRPRHIHLSSRAPDGLSWRFSGAVAVYRPCAGVRYIASRTTGESPAKDIPLTVPATSPKKHKVELRPGPVKPQKASSEATSVPPPSATLSAAPESSTATPHAPSDASKPHVSTHPESVIETAKEDYFDASQHGILAPPPEGASWVRKLYHQGKELFKFYWNGVKLINIHRKRVRAIEARVKSGGTPLSRRESRFIALYKEDALKLIPFILIVIIAEEVIPLVVIYAPFLLPSTCLLPSQKERIENKRREKQKTYAESMRSIFQGVHSRAVSEPELSADALLRDRSVPISYLGLFAQSTFGPPPIRIRRVKKHLSSIADDDAFLLSENHGEHLTALALREALEERGIITEGLTTDAMRARLRWWLTESAKPESDPIRKRLELVAANVVGKHN</sequence>
<evidence type="ECO:0000256" key="2">
    <source>
        <dbReference type="ARBA" id="ARBA00022692"/>
    </source>
</evidence>